<evidence type="ECO:0000313" key="3">
    <source>
        <dbReference type="Proteomes" id="UP001054889"/>
    </source>
</evidence>
<reference evidence="2" key="2">
    <citation type="submission" date="2021-12" db="EMBL/GenBank/DDBJ databases">
        <title>Resequencing data analysis of finger millet.</title>
        <authorList>
            <person name="Hatakeyama M."/>
            <person name="Aluri S."/>
            <person name="Balachadran M.T."/>
            <person name="Sivarajan S.R."/>
            <person name="Poveda L."/>
            <person name="Shimizu-Inatsugi R."/>
            <person name="Schlapbach R."/>
            <person name="Sreeman S.M."/>
            <person name="Shimizu K.K."/>
        </authorList>
    </citation>
    <scope>NUCLEOTIDE SEQUENCE</scope>
</reference>
<gene>
    <name evidence="2" type="primary">ga16326</name>
    <name evidence="2" type="ORF">PR202_ga16326</name>
</gene>
<keyword evidence="1" id="KW-1133">Transmembrane helix</keyword>
<keyword evidence="1" id="KW-0472">Membrane</keyword>
<protein>
    <submittedName>
        <fullName evidence="2">Uncharacterized protein</fullName>
    </submittedName>
</protein>
<dbReference type="InterPro" id="IPR027850">
    <property type="entry name" value="DUF4504"/>
</dbReference>
<evidence type="ECO:0000313" key="2">
    <source>
        <dbReference type="EMBL" id="GJM99241.1"/>
    </source>
</evidence>
<organism evidence="2 3">
    <name type="scientific">Eleusine coracana subsp. coracana</name>
    <dbReference type="NCBI Taxonomy" id="191504"/>
    <lineage>
        <taxon>Eukaryota</taxon>
        <taxon>Viridiplantae</taxon>
        <taxon>Streptophyta</taxon>
        <taxon>Embryophyta</taxon>
        <taxon>Tracheophyta</taxon>
        <taxon>Spermatophyta</taxon>
        <taxon>Magnoliopsida</taxon>
        <taxon>Liliopsida</taxon>
        <taxon>Poales</taxon>
        <taxon>Poaceae</taxon>
        <taxon>PACMAD clade</taxon>
        <taxon>Chloridoideae</taxon>
        <taxon>Cynodonteae</taxon>
        <taxon>Eleusininae</taxon>
        <taxon>Eleusine</taxon>
    </lineage>
</organism>
<dbReference type="Proteomes" id="UP001054889">
    <property type="component" value="Unassembled WGS sequence"/>
</dbReference>
<name>A0AAV5CMI5_ELECO</name>
<accession>A0AAV5CMI5</accession>
<dbReference type="PANTHER" id="PTHR31366">
    <property type="entry name" value="UPF0739 PROTEIN C1ORF74"/>
    <property type="match status" value="1"/>
</dbReference>
<dbReference type="PANTHER" id="PTHR31366:SF2">
    <property type="entry name" value="UPF0739 PROTEIN C1ORF74"/>
    <property type="match status" value="1"/>
</dbReference>
<comment type="caution">
    <text evidence="2">The sequence shown here is derived from an EMBL/GenBank/DDBJ whole genome shotgun (WGS) entry which is preliminary data.</text>
</comment>
<feature type="transmembrane region" description="Helical" evidence="1">
    <location>
        <begin position="84"/>
        <end position="108"/>
    </location>
</feature>
<dbReference type="AlphaFoldDB" id="A0AAV5CMI5"/>
<sequence>MDYGGTMRQLQENLCSLLHHARQESSILKPLKVMVIKDMIYLIHVNGLAEHASPNAGSQSQRQLAFVDLAKSCCKVLTSSNHPFSMFCLMYGGCILFTLLKVVLVQLLSNTEENDNVMDLVSVQDLFSSKFPVDISVNLPVLRPGIPKQKSEFSERTTN</sequence>
<dbReference type="Pfam" id="PF14953">
    <property type="entry name" value="DUF4504"/>
    <property type="match status" value="1"/>
</dbReference>
<dbReference type="EMBL" id="BQKI01000007">
    <property type="protein sequence ID" value="GJM99241.1"/>
    <property type="molecule type" value="Genomic_DNA"/>
</dbReference>
<reference evidence="2" key="1">
    <citation type="journal article" date="2018" name="DNA Res.">
        <title>Multiple hybrid de novo genome assembly of finger millet, an orphan allotetraploid crop.</title>
        <authorList>
            <person name="Hatakeyama M."/>
            <person name="Aluri S."/>
            <person name="Balachadran M.T."/>
            <person name="Sivarajan S.R."/>
            <person name="Patrignani A."/>
            <person name="Gruter S."/>
            <person name="Poveda L."/>
            <person name="Shimizu-Inatsugi R."/>
            <person name="Baeten J."/>
            <person name="Francoijs K.J."/>
            <person name="Nataraja K.N."/>
            <person name="Reddy Y.A.N."/>
            <person name="Phadnis S."/>
            <person name="Ravikumar R.L."/>
            <person name="Schlapbach R."/>
            <person name="Sreeman S.M."/>
            <person name="Shimizu K.K."/>
        </authorList>
    </citation>
    <scope>NUCLEOTIDE SEQUENCE</scope>
</reference>
<proteinExistence type="predicted"/>
<keyword evidence="3" id="KW-1185">Reference proteome</keyword>
<keyword evidence="1" id="KW-0812">Transmembrane</keyword>
<evidence type="ECO:0000256" key="1">
    <source>
        <dbReference type="SAM" id="Phobius"/>
    </source>
</evidence>